<comment type="pathway">
    <text evidence="6">Metabolic intermediate biosynthesis; acetyl-CoA biosynthesis; acetyl-CoA from acetate: step 1/2.</text>
</comment>
<dbReference type="Gene3D" id="3.30.420.40">
    <property type="match status" value="2"/>
</dbReference>
<name>A0A1F5A6P4_9BACT</name>
<comment type="cofactor">
    <cofactor evidence="6">
        <name>Mg(2+)</name>
        <dbReference type="ChEBI" id="CHEBI:18420"/>
    </cofactor>
    <cofactor evidence="6">
        <name>Mn(2+)</name>
        <dbReference type="ChEBI" id="CHEBI:29035"/>
    </cofactor>
    <text evidence="6">Mg(2+). Can also accept Mn(2+).</text>
</comment>
<comment type="catalytic activity">
    <reaction evidence="6">
        <text>acetate + ATP = acetyl phosphate + ADP</text>
        <dbReference type="Rhea" id="RHEA:11352"/>
        <dbReference type="ChEBI" id="CHEBI:22191"/>
        <dbReference type="ChEBI" id="CHEBI:30089"/>
        <dbReference type="ChEBI" id="CHEBI:30616"/>
        <dbReference type="ChEBI" id="CHEBI:456216"/>
        <dbReference type="EC" id="2.7.2.1"/>
    </reaction>
</comment>
<accession>A0A1F5A6P4</accession>
<comment type="similarity">
    <text evidence="1 6 7">Belongs to the acetokinase family.</text>
</comment>
<dbReference type="Proteomes" id="UP000177701">
    <property type="component" value="Unassembled WGS sequence"/>
</dbReference>
<comment type="caution">
    <text evidence="8">The sequence shown here is derived from an EMBL/GenBank/DDBJ whole genome shotgun (WGS) entry which is preliminary data.</text>
</comment>
<comment type="subunit">
    <text evidence="6">Homodimer.</text>
</comment>
<dbReference type="EMBL" id="MEYH01000090">
    <property type="protein sequence ID" value="OGD14230.1"/>
    <property type="molecule type" value="Genomic_DNA"/>
</dbReference>
<dbReference type="AlphaFoldDB" id="A0A1F5A6P4"/>
<dbReference type="PANTHER" id="PTHR21060">
    <property type="entry name" value="ACETATE KINASE"/>
    <property type="match status" value="1"/>
</dbReference>
<dbReference type="GO" id="GO:0005524">
    <property type="term" value="F:ATP binding"/>
    <property type="evidence" value="ECO:0007669"/>
    <property type="project" value="UniProtKB-KW"/>
</dbReference>
<evidence type="ECO:0000313" key="8">
    <source>
        <dbReference type="EMBL" id="OGD14230.1"/>
    </source>
</evidence>
<evidence type="ECO:0000313" key="9">
    <source>
        <dbReference type="Proteomes" id="UP000177701"/>
    </source>
</evidence>
<keyword evidence="3 6" id="KW-0547">Nucleotide-binding</keyword>
<dbReference type="InterPro" id="IPR000890">
    <property type="entry name" value="Aliphatic_acid_kin_short-chain"/>
</dbReference>
<feature type="binding site" evidence="6">
    <location>
        <position position="7"/>
    </location>
    <ligand>
        <name>Mg(2+)</name>
        <dbReference type="ChEBI" id="CHEBI:18420"/>
    </ligand>
</feature>
<dbReference type="InterPro" id="IPR023865">
    <property type="entry name" value="Aliphatic_acid_kinase_CS"/>
</dbReference>
<keyword evidence="6" id="KW-0963">Cytoplasm</keyword>
<dbReference type="InterPro" id="IPR043129">
    <property type="entry name" value="ATPase_NBD"/>
</dbReference>
<keyword evidence="2 6" id="KW-0808">Transferase</keyword>
<dbReference type="UniPathway" id="UPA00340">
    <property type="reaction ID" value="UER00458"/>
</dbReference>
<comment type="function">
    <text evidence="6">Catalyzes the formation of acetyl phosphate from acetate and ATP. Can also catalyze the reverse reaction.</text>
</comment>
<dbReference type="Pfam" id="PF00871">
    <property type="entry name" value="Acetate_kinase"/>
    <property type="match status" value="1"/>
</dbReference>
<dbReference type="EC" id="2.7.2.1" evidence="6"/>
<dbReference type="CDD" id="cd24010">
    <property type="entry name" value="ASKHA_NBD_AcK_PK"/>
    <property type="match status" value="1"/>
</dbReference>
<dbReference type="PRINTS" id="PR00471">
    <property type="entry name" value="ACETATEKNASE"/>
</dbReference>
<comment type="caution">
    <text evidence="6">Lacks conserved residue(s) required for the propagation of feature annotation.</text>
</comment>
<keyword evidence="6" id="KW-0460">Magnesium</keyword>
<evidence type="ECO:0000256" key="2">
    <source>
        <dbReference type="ARBA" id="ARBA00022679"/>
    </source>
</evidence>
<gene>
    <name evidence="6" type="primary">ackA</name>
    <name evidence="8" type="ORF">A2V47_04775</name>
</gene>
<dbReference type="HAMAP" id="MF_00020">
    <property type="entry name" value="Acetate_kinase"/>
    <property type="match status" value="1"/>
</dbReference>
<feature type="binding site" evidence="6">
    <location>
        <begin position="283"/>
        <end position="285"/>
    </location>
    <ligand>
        <name>ATP</name>
        <dbReference type="ChEBI" id="CHEBI:30616"/>
    </ligand>
</feature>
<dbReference type="InterPro" id="IPR004372">
    <property type="entry name" value="Ac/propionate_kinase"/>
</dbReference>
<dbReference type="GO" id="GO:0005737">
    <property type="term" value="C:cytoplasm"/>
    <property type="evidence" value="ECO:0007669"/>
    <property type="project" value="UniProtKB-SubCell"/>
</dbReference>
<reference evidence="8 9" key="1">
    <citation type="journal article" date="2016" name="Nat. Commun.">
        <title>Thousands of microbial genomes shed light on interconnected biogeochemical processes in an aquifer system.</title>
        <authorList>
            <person name="Anantharaman K."/>
            <person name="Brown C.T."/>
            <person name="Hug L.A."/>
            <person name="Sharon I."/>
            <person name="Castelle C.J."/>
            <person name="Probst A.J."/>
            <person name="Thomas B.C."/>
            <person name="Singh A."/>
            <person name="Wilkins M.J."/>
            <person name="Karaoz U."/>
            <person name="Brodie E.L."/>
            <person name="Williams K.H."/>
            <person name="Hubbard S.S."/>
            <person name="Banfield J.F."/>
        </authorList>
    </citation>
    <scope>NUCLEOTIDE SEQUENCE [LARGE SCALE GENOMIC DNA]</scope>
</reference>
<feature type="site" description="Transition state stabilizer" evidence="6">
    <location>
        <position position="241"/>
    </location>
</feature>
<dbReference type="PANTHER" id="PTHR21060:SF15">
    <property type="entry name" value="ACETATE KINASE-RELATED"/>
    <property type="match status" value="1"/>
</dbReference>
<dbReference type="GO" id="GO:0000287">
    <property type="term" value="F:magnesium ion binding"/>
    <property type="evidence" value="ECO:0007669"/>
    <property type="project" value="UniProtKB-UniRule"/>
</dbReference>
<dbReference type="GO" id="GO:0006083">
    <property type="term" value="P:acetate metabolic process"/>
    <property type="evidence" value="ECO:0007669"/>
    <property type="project" value="TreeGrafter"/>
</dbReference>
<feature type="binding site" evidence="6">
    <location>
        <position position="387"/>
    </location>
    <ligand>
        <name>Mg(2+)</name>
        <dbReference type="ChEBI" id="CHEBI:18420"/>
    </ligand>
</feature>
<comment type="subcellular location">
    <subcellularLocation>
        <location evidence="6">Cytoplasm</location>
    </subcellularLocation>
</comment>
<organism evidence="8 9">
    <name type="scientific">Candidatus Sediminicultor quintus</name>
    <dbReference type="NCBI Taxonomy" id="1797291"/>
    <lineage>
        <taxon>Bacteria</taxon>
        <taxon>Pseudomonadati</taxon>
        <taxon>Atribacterota</taxon>
        <taxon>Candidatus Phoenicimicrobiia</taxon>
        <taxon>Candidatus Pheonicimicrobiales</taxon>
        <taxon>Candidatus Phoenicimicrobiaceae</taxon>
        <taxon>Candidatus Sediminicultor</taxon>
    </lineage>
</organism>
<keyword evidence="6" id="KW-0479">Metal-binding</keyword>
<evidence type="ECO:0000256" key="4">
    <source>
        <dbReference type="ARBA" id="ARBA00022777"/>
    </source>
</evidence>
<feature type="binding site" evidence="6">
    <location>
        <position position="91"/>
    </location>
    <ligand>
        <name>substrate</name>
    </ligand>
</feature>
<dbReference type="SUPFAM" id="SSF53067">
    <property type="entry name" value="Actin-like ATPase domain"/>
    <property type="match status" value="2"/>
</dbReference>
<feature type="binding site" evidence="6">
    <location>
        <position position="14"/>
    </location>
    <ligand>
        <name>ATP</name>
        <dbReference type="ChEBI" id="CHEBI:30616"/>
    </ligand>
</feature>
<evidence type="ECO:0000256" key="7">
    <source>
        <dbReference type="RuleBase" id="RU003835"/>
    </source>
</evidence>
<evidence type="ECO:0000256" key="3">
    <source>
        <dbReference type="ARBA" id="ARBA00022741"/>
    </source>
</evidence>
<keyword evidence="4 6" id="KW-0418">Kinase</keyword>
<dbReference type="GO" id="GO:0008776">
    <property type="term" value="F:acetate kinase activity"/>
    <property type="evidence" value="ECO:0007669"/>
    <property type="project" value="UniProtKB-UniRule"/>
</dbReference>
<protein>
    <recommendedName>
        <fullName evidence="6">Acetate kinase</fullName>
        <ecNumber evidence="6">2.7.2.1</ecNumber>
    </recommendedName>
    <alternativeName>
        <fullName evidence="6">Acetokinase</fullName>
    </alternativeName>
</protein>
<feature type="binding site" evidence="6">
    <location>
        <begin position="208"/>
        <end position="212"/>
    </location>
    <ligand>
        <name>ATP</name>
        <dbReference type="ChEBI" id="CHEBI:30616"/>
    </ligand>
</feature>
<sequence>MIILSFNCGSSSVKYQLYNWEKQEIIAKGIVERVTIGDSFCVHEVNHKEKVSIEHNCPTHKEAIKLIIDSLVHSEYGAIKDLSDISAIGHRVVHGGEKFSKSVIINLEVLKTFKELAGLAPLHNPPNIMGIEAAMELLPNIPHMAIMDTAWHQTMPDYVYTYAVSYQWYEKYGIRRYGFHGTSLLYVAKRAAVLLGKDPFKCNLISCHIGNGVSVNAVKDGLSYDTSMGFTPLEGAIMGTRAGDHDAALDLYVMQKEGYSPQKMDKILNKRSGILGITGKYVDRRDVIAAASQGDKRSQLAIEMEAYRLKKYIGAYTAALGRVDALVFTAGVGEMSDIIRAKVLEGLDILGIKYDPQKNKIARTRNAELDISADDSLVKIFIIPTDEELVFVEDVAALLEGTYDVHTNFKYTFQDKDYKNLMREKSFEKECKKKPDLSKIKANRNNNKNQK</sequence>
<dbReference type="NCBIfam" id="TIGR00016">
    <property type="entry name" value="ackA"/>
    <property type="match status" value="1"/>
</dbReference>
<feature type="site" description="Transition state stabilizer" evidence="6">
    <location>
        <position position="180"/>
    </location>
</feature>
<evidence type="ECO:0000256" key="5">
    <source>
        <dbReference type="ARBA" id="ARBA00022840"/>
    </source>
</evidence>
<dbReference type="PROSITE" id="PS01076">
    <property type="entry name" value="ACETATE_KINASE_2"/>
    <property type="match status" value="1"/>
</dbReference>
<keyword evidence="5 6" id="KW-0067">ATP-binding</keyword>
<evidence type="ECO:0000256" key="6">
    <source>
        <dbReference type="HAMAP-Rule" id="MF_00020"/>
    </source>
</evidence>
<dbReference type="STRING" id="1797291.A2V47_04775"/>
<dbReference type="GO" id="GO:0006085">
    <property type="term" value="P:acetyl-CoA biosynthetic process"/>
    <property type="evidence" value="ECO:0007669"/>
    <property type="project" value="UniProtKB-UniRule"/>
</dbReference>
<evidence type="ECO:0000256" key="1">
    <source>
        <dbReference type="ARBA" id="ARBA00008748"/>
    </source>
</evidence>
<proteinExistence type="inferred from homology"/>
<feature type="active site" description="Proton donor/acceptor" evidence="6">
    <location>
        <position position="148"/>
    </location>
</feature>